<comment type="similarity">
    <text evidence="1">Belongs to the peptidase M24B family.</text>
</comment>
<evidence type="ECO:0000259" key="4">
    <source>
        <dbReference type="Pfam" id="PF00557"/>
    </source>
</evidence>
<dbReference type="SUPFAM" id="SSF55920">
    <property type="entry name" value="Creatinase/aminopeptidase"/>
    <property type="match status" value="1"/>
</dbReference>
<dbReference type="InterPro" id="IPR000994">
    <property type="entry name" value="Pept_M24"/>
</dbReference>
<accession>A0A401P954</accession>
<feature type="non-terminal residue" evidence="7">
    <location>
        <position position="1"/>
    </location>
</feature>
<dbReference type="EMBL" id="BFAA01001729">
    <property type="protein sequence ID" value="GCB69675.1"/>
    <property type="molecule type" value="Genomic_DNA"/>
</dbReference>
<feature type="domain" description="Peptidase M24 C-terminal" evidence="6">
    <location>
        <begin position="545"/>
        <end position="609"/>
    </location>
</feature>
<evidence type="ECO:0000256" key="3">
    <source>
        <dbReference type="ARBA" id="ARBA00022801"/>
    </source>
</evidence>
<feature type="domain" description="Creatinase N-terminal" evidence="5">
    <location>
        <begin position="12"/>
        <end position="130"/>
    </location>
</feature>
<feature type="domain" description="Peptidase M24" evidence="4">
    <location>
        <begin position="321"/>
        <end position="532"/>
    </location>
</feature>
<evidence type="ECO:0000313" key="7">
    <source>
        <dbReference type="EMBL" id="GCB69675.1"/>
    </source>
</evidence>
<dbReference type="InterPro" id="IPR032416">
    <property type="entry name" value="Peptidase_M24_C"/>
</dbReference>
<dbReference type="FunFam" id="3.40.350.10:FF:000003">
    <property type="entry name" value="Xaa-pro aminopeptidase P"/>
    <property type="match status" value="1"/>
</dbReference>
<dbReference type="InterPro" id="IPR036005">
    <property type="entry name" value="Creatinase/aminopeptidase-like"/>
</dbReference>
<dbReference type="SUPFAM" id="SSF53092">
    <property type="entry name" value="Creatinase/prolidase N-terminal domain"/>
    <property type="match status" value="1"/>
</dbReference>
<evidence type="ECO:0000256" key="2">
    <source>
        <dbReference type="ARBA" id="ARBA00022723"/>
    </source>
</evidence>
<dbReference type="PANTHER" id="PTHR43763:SF4">
    <property type="entry name" value="XAA-PRO AMINOPEPTIDASE 2"/>
    <property type="match status" value="1"/>
</dbReference>
<dbReference type="InterPro" id="IPR033740">
    <property type="entry name" value="Pept_M24B"/>
</dbReference>
<gene>
    <name evidence="7" type="ORF">scyTo_0005522</name>
</gene>
<keyword evidence="2" id="KW-0479">Metal-binding</keyword>
<evidence type="ECO:0000256" key="1">
    <source>
        <dbReference type="ARBA" id="ARBA00008766"/>
    </source>
</evidence>
<dbReference type="CDD" id="cd01085">
    <property type="entry name" value="APP"/>
    <property type="match status" value="1"/>
</dbReference>
<dbReference type="Proteomes" id="UP000288216">
    <property type="component" value="Unassembled WGS sequence"/>
</dbReference>
<sequence length="637" mass="72332">YLPPTITDTSLRLSELRALMVSQNISVYVIPATDPHLTEYIAPRDARRAWITGFTGSAGTAVVSSTKSALWTDSRYWVQAERQMDCNWELNRGETTIVNWIMTETKEGETIGADPFVFSIVEWENYEKPLLQGKRQFVAKENNLVDIIWAAERPPAPTDDIFKIPDEFLGRTWQMKVKEIRTKMEENIYQPTAVLISGLDETAWLFNLRGNDIPYNPFFQSYTLLTADFIRLFVNESRLPADIKANLNTGCNTSECVQLKAYKDIRKNLQEYAKGNVKIWIGQEYTTHGVYGVIPESKLLIERYSPVQVTKSIKDSTEQKGLKAAHVRDAVAVIRYLVWLEKEVPTGRETELSGAHYLNNLRSEQMFSKGPSFETISASGLNAALAHYSPNNETNRKLSPEEMYLVDSGGQYLDGTTDITRTLHWGTPTTFQKEAYTRVLMGHIDLARSIFPAGTIGDVLDVWARHALWEAGLNYNHGTGHGIGNFLGIHEWPVGIGSGHTSRLHVGMFTSIEPGYYEDNEFGIRIEDIAMVVKAETKHTFGGVPYLTFEHVSLVPYDRKLIDVSIMNKQQIDWLNNYYEKVRKTMSPELQAQRLTEEYNWLQKHTEPFSHSVLVTYSLINLTGVLLGNLLLQGRLL</sequence>
<dbReference type="Pfam" id="PF16189">
    <property type="entry name" value="Creatinase_N_2"/>
    <property type="match status" value="1"/>
</dbReference>
<reference evidence="7 8" key="1">
    <citation type="journal article" date="2018" name="Nat. Ecol. Evol.">
        <title>Shark genomes provide insights into elasmobranch evolution and the origin of vertebrates.</title>
        <authorList>
            <person name="Hara Y"/>
            <person name="Yamaguchi K"/>
            <person name="Onimaru K"/>
            <person name="Kadota M"/>
            <person name="Koyanagi M"/>
            <person name="Keeley SD"/>
            <person name="Tatsumi K"/>
            <person name="Tanaka K"/>
            <person name="Motone F"/>
            <person name="Kageyama Y"/>
            <person name="Nozu R"/>
            <person name="Adachi N"/>
            <person name="Nishimura O"/>
            <person name="Nakagawa R"/>
            <person name="Tanegashima C"/>
            <person name="Kiyatake I"/>
            <person name="Matsumoto R"/>
            <person name="Murakumo K"/>
            <person name="Nishida K"/>
            <person name="Terakita A"/>
            <person name="Kuratani S"/>
            <person name="Sato K"/>
            <person name="Hyodo S Kuraku.S."/>
        </authorList>
    </citation>
    <scope>NUCLEOTIDE SEQUENCE [LARGE SCALE GENOMIC DNA]</scope>
</reference>
<dbReference type="InterPro" id="IPR050422">
    <property type="entry name" value="X-Pro_aminopeptidase_P"/>
</dbReference>
<dbReference type="InterPro" id="IPR029149">
    <property type="entry name" value="Creatin/AminoP/Spt16_N"/>
</dbReference>
<name>A0A401P954_SCYTO</name>
<dbReference type="GO" id="GO:0070006">
    <property type="term" value="F:metalloaminopeptidase activity"/>
    <property type="evidence" value="ECO:0007669"/>
    <property type="project" value="InterPro"/>
</dbReference>
<evidence type="ECO:0008006" key="9">
    <source>
        <dbReference type="Google" id="ProtNLM"/>
    </source>
</evidence>
<dbReference type="OrthoDB" id="9995434at2759"/>
<keyword evidence="8" id="KW-1185">Reference proteome</keyword>
<dbReference type="Pfam" id="PF16188">
    <property type="entry name" value="Peptidase_M24_C"/>
    <property type="match status" value="1"/>
</dbReference>
<comment type="caution">
    <text evidence="7">The sequence shown here is derived from an EMBL/GenBank/DDBJ whole genome shotgun (WGS) entry which is preliminary data.</text>
</comment>
<dbReference type="Pfam" id="PF01321">
    <property type="entry name" value="Creatinase_N"/>
    <property type="match status" value="1"/>
</dbReference>
<dbReference type="OMA" id="LTHFRYT"/>
<keyword evidence="3" id="KW-0378">Hydrolase</keyword>
<evidence type="ECO:0000313" key="8">
    <source>
        <dbReference type="Proteomes" id="UP000288216"/>
    </source>
</evidence>
<dbReference type="InterPro" id="IPR000587">
    <property type="entry name" value="Creatinase_N"/>
</dbReference>
<dbReference type="FunFam" id="3.90.230.10:FF:000009">
    <property type="entry name" value="xaa-Pro aminopeptidase 2"/>
    <property type="match status" value="1"/>
</dbReference>
<dbReference type="AlphaFoldDB" id="A0A401P954"/>
<dbReference type="GO" id="GO:0046872">
    <property type="term" value="F:metal ion binding"/>
    <property type="evidence" value="ECO:0007669"/>
    <property type="project" value="UniProtKB-KW"/>
</dbReference>
<dbReference type="Pfam" id="PF00557">
    <property type="entry name" value="Peptidase_M24"/>
    <property type="match status" value="1"/>
</dbReference>
<dbReference type="Gene3D" id="3.40.350.10">
    <property type="entry name" value="Creatinase/prolidase N-terminal domain"/>
    <property type="match status" value="2"/>
</dbReference>
<dbReference type="PANTHER" id="PTHR43763">
    <property type="entry name" value="XAA-PRO AMINOPEPTIDASE 1"/>
    <property type="match status" value="1"/>
</dbReference>
<evidence type="ECO:0000259" key="6">
    <source>
        <dbReference type="Pfam" id="PF16188"/>
    </source>
</evidence>
<dbReference type="Gene3D" id="3.90.230.10">
    <property type="entry name" value="Creatinase/methionine aminopeptidase superfamily"/>
    <property type="match status" value="1"/>
</dbReference>
<organism evidence="7 8">
    <name type="scientific">Scyliorhinus torazame</name>
    <name type="common">Cloudy catshark</name>
    <name type="synonym">Catulus torazame</name>
    <dbReference type="NCBI Taxonomy" id="75743"/>
    <lineage>
        <taxon>Eukaryota</taxon>
        <taxon>Metazoa</taxon>
        <taxon>Chordata</taxon>
        <taxon>Craniata</taxon>
        <taxon>Vertebrata</taxon>
        <taxon>Chondrichthyes</taxon>
        <taxon>Elasmobranchii</taxon>
        <taxon>Galeomorphii</taxon>
        <taxon>Galeoidea</taxon>
        <taxon>Carcharhiniformes</taxon>
        <taxon>Scyliorhinidae</taxon>
        <taxon>Scyliorhinus</taxon>
    </lineage>
</organism>
<protein>
    <recommendedName>
        <fullName evidence="9">Xaa-Pro aminopeptidase 2</fullName>
    </recommendedName>
</protein>
<dbReference type="STRING" id="75743.A0A401P954"/>
<proteinExistence type="inferred from homology"/>
<evidence type="ECO:0000259" key="5">
    <source>
        <dbReference type="Pfam" id="PF01321"/>
    </source>
</evidence>